<keyword evidence="11 14" id="KW-1133">Transmembrane helix</keyword>
<dbReference type="EMBL" id="JBHLVF010000012">
    <property type="protein sequence ID" value="MFC0391732.1"/>
    <property type="molecule type" value="Genomic_DNA"/>
</dbReference>
<gene>
    <name evidence="17" type="ORF">ACFFJ8_10185</name>
</gene>
<evidence type="ECO:0000256" key="9">
    <source>
        <dbReference type="ARBA" id="ARBA00022777"/>
    </source>
</evidence>
<feature type="transmembrane region" description="Helical" evidence="14">
    <location>
        <begin position="9"/>
        <end position="31"/>
    </location>
</feature>
<dbReference type="Pfam" id="PF00512">
    <property type="entry name" value="HisKA"/>
    <property type="match status" value="1"/>
</dbReference>
<dbReference type="InterPro" id="IPR003661">
    <property type="entry name" value="HisK_dim/P_dom"/>
</dbReference>
<sequence>MKLRWMIPLFWSIVGTIFVLFLFVVIGRFLIFTDLYQVSLSRLLVFINRNIGYPNMYVVTGIPVFVVALIFFFSRDKRIRSENYLLQIAENVRRIAAGDFNHKVPVEPIGEWGNMAANINRFVDQLNTSLAEERRAEQTKNELITNVSHDLRTPLTSITGYLGLIEQDRYRDEVELRYYVTLAYEESERMSQLIQDLFEYTRLRNNEMKIHKEKINLVEMLYQMSEQFRLQMEEAGIELRMKLGDPLLAVMADGNKLRRVFENLVTNAIKYGYDGRYLDITGHRENGIVTIDIINYGEPIPQSALPHIFERFYRVEKSRATDTGGSGLGLAIAKQIVELHGGTIAATSTPEHTAFTVRMREVQGKQ</sequence>
<comment type="caution">
    <text evidence="17">The sequence shown here is derived from an EMBL/GenBank/DDBJ whole genome shotgun (WGS) entry which is preliminary data.</text>
</comment>
<dbReference type="PANTHER" id="PTHR45528">
    <property type="entry name" value="SENSOR HISTIDINE KINASE CPXA"/>
    <property type="match status" value="1"/>
</dbReference>
<evidence type="ECO:0000313" key="18">
    <source>
        <dbReference type="Proteomes" id="UP001589818"/>
    </source>
</evidence>
<comment type="catalytic activity">
    <reaction evidence="1">
        <text>ATP + protein L-histidine = ADP + protein N-phospho-L-histidine.</text>
        <dbReference type="EC" id="2.7.13.3"/>
    </reaction>
</comment>
<keyword evidence="9 17" id="KW-0418">Kinase</keyword>
<dbReference type="InterPro" id="IPR005467">
    <property type="entry name" value="His_kinase_dom"/>
</dbReference>
<evidence type="ECO:0000256" key="12">
    <source>
        <dbReference type="ARBA" id="ARBA00023012"/>
    </source>
</evidence>
<dbReference type="SMART" id="SM00304">
    <property type="entry name" value="HAMP"/>
    <property type="match status" value="1"/>
</dbReference>
<feature type="domain" description="HAMP" evidence="16">
    <location>
        <begin position="85"/>
        <end position="131"/>
    </location>
</feature>
<feature type="domain" description="Histidine kinase" evidence="15">
    <location>
        <begin position="146"/>
        <end position="363"/>
    </location>
</feature>
<organism evidence="17 18">
    <name type="scientific">Paenibacillus mendelii</name>
    <dbReference type="NCBI Taxonomy" id="206163"/>
    <lineage>
        <taxon>Bacteria</taxon>
        <taxon>Bacillati</taxon>
        <taxon>Bacillota</taxon>
        <taxon>Bacilli</taxon>
        <taxon>Bacillales</taxon>
        <taxon>Paenibacillaceae</taxon>
        <taxon>Paenibacillus</taxon>
    </lineage>
</organism>
<dbReference type="GO" id="GO:0016301">
    <property type="term" value="F:kinase activity"/>
    <property type="evidence" value="ECO:0007669"/>
    <property type="project" value="UniProtKB-KW"/>
</dbReference>
<evidence type="ECO:0000256" key="11">
    <source>
        <dbReference type="ARBA" id="ARBA00022989"/>
    </source>
</evidence>
<keyword evidence="7 14" id="KW-0812">Transmembrane</keyword>
<keyword evidence="5" id="KW-0597">Phosphoprotein</keyword>
<keyword evidence="10" id="KW-0067">ATP-binding</keyword>
<keyword evidence="6" id="KW-0808">Transferase</keyword>
<dbReference type="CDD" id="cd00075">
    <property type="entry name" value="HATPase"/>
    <property type="match status" value="1"/>
</dbReference>
<dbReference type="CDD" id="cd00082">
    <property type="entry name" value="HisKA"/>
    <property type="match status" value="1"/>
</dbReference>
<name>A0ABV6J869_9BACL</name>
<keyword evidence="12" id="KW-0902">Two-component regulatory system</keyword>
<evidence type="ECO:0000256" key="7">
    <source>
        <dbReference type="ARBA" id="ARBA00022692"/>
    </source>
</evidence>
<dbReference type="SUPFAM" id="SSF158472">
    <property type="entry name" value="HAMP domain-like"/>
    <property type="match status" value="1"/>
</dbReference>
<evidence type="ECO:0000256" key="8">
    <source>
        <dbReference type="ARBA" id="ARBA00022741"/>
    </source>
</evidence>
<evidence type="ECO:0000259" key="15">
    <source>
        <dbReference type="PROSITE" id="PS50109"/>
    </source>
</evidence>
<dbReference type="PROSITE" id="PS50885">
    <property type="entry name" value="HAMP"/>
    <property type="match status" value="1"/>
</dbReference>
<keyword evidence="8" id="KW-0547">Nucleotide-binding</keyword>
<evidence type="ECO:0000256" key="4">
    <source>
        <dbReference type="ARBA" id="ARBA00022475"/>
    </source>
</evidence>
<keyword evidence="13 14" id="KW-0472">Membrane</keyword>
<dbReference type="SUPFAM" id="SSF55874">
    <property type="entry name" value="ATPase domain of HSP90 chaperone/DNA topoisomerase II/histidine kinase"/>
    <property type="match status" value="1"/>
</dbReference>
<evidence type="ECO:0000256" key="10">
    <source>
        <dbReference type="ARBA" id="ARBA00022840"/>
    </source>
</evidence>
<dbReference type="CDD" id="cd06225">
    <property type="entry name" value="HAMP"/>
    <property type="match status" value="1"/>
</dbReference>
<evidence type="ECO:0000256" key="3">
    <source>
        <dbReference type="ARBA" id="ARBA00012438"/>
    </source>
</evidence>
<reference evidence="17 18" key="1">
    <citation type="submission" date="2024-09" db="EMBL/GenBank/DDBJ databases">
        <authorList>
            <person name="Sun Q."/>
            <person name="Mori K."/>
        </authorList>
    </citation>
    <scope>NUCLEOTIDE SEQUENCE [LARGE SCALE GENOMIC DNA]</scope>
    <source>
        <strain evidence="17 18">CCM 4839</strain>
    </source>
</reference>
<dbReference type="InterPro" id="IPR036097">
    <property type="entry name" value="HisK_dim/P_sf"/>
</dbReference>
<dbReference type="RefSeq" id="WP_256555471.1">
    <property type="nucleotide sequence ID" value="NZ_JANHOF010000011.1"/>
</dbReference>
<dbReference type="PANTHER" id="PTHR45528:SF1">
    <property type="entry name" value="SENSOR HISTIDINE KINASE CPXA"/>
    <property type="match status" value="1"/>
</dbReference>
<evidence type="ECO:0000256" key="14">
    <source>
        <dbReference type="SAM" id="Phobius"/>
    </source>
</evidence>
<dbReference type="Pfam" id="PF00672">
    <property type="entry name" value="HAMP"/>
    <property type="match status" value="1"/>
</dbReference>
<keyword evidence="4" id="KW-1003">Cell membrane</keyword>
<proteinExistence type="predicted"/>
<evidence type="ECO:0000256" key="2">
    <source>
        <dbReference type="ARBA" id="ARBA00004651"/>
    </source>
</evidence>
<comment type="subcellular location">
    <subcellularLocation>
        <location evidence="2">Cell membrane</location>
        <topology evidence="2">Multi-pass membrane protein</topology>
    </subcellularLocation>
</comment>
<dbReference type="InterPro" id="IPR003594">
    <property type="entry name" value="HATPase_dom"/>
</dbReference>
<dbReference type="InterPro" id="IPR004358">
    <property type="entry name" value="Sig_transdc_His_kin-like_C"/>
</dbReference>
<evidence type="ECO:0000259" key="16">
    <source>
        <dbReference type="PROSITE" id="PS50885"/>
    </source>
</evidence>
<dbReference type="Gene3D" id="6.10.340.10">
    <property type="match status" value="1"/>
</dbReference>
<accession>A0ABV6J869</accession>
<dbReference type="PRINTS" id="PR00344">
    <property type="entry name" value="BCTRLSENSOR"/>
</dbReference>
<protein>
    <recommendedName>
        <fullName evidence="3">histidine kinase</fullName>
        <ecNumber evidence="3">2.7.13.3</ecNumber>
    </recommendedName>
</protein>
<keyword evidence="18" id="KW-1185">Reference proteome</keyword>
<dbReference type="PROSITE" id="PS50109">
    <property type="entry name" value="HIS_KIN"/>
    <property type="match status" value="1"/>
</dbReference>
<evidence type="ECO:0000313" key="17">
    <source>
        <dbReference type="EMBL" id="MFC0391732.1"/>
    </source>
</evidence>
<dbReference type="SMART" id="SM00387">
    <property type="entry name" value="HATPase_c"/>
    <property type="match status" value="1"/>
</dbReference>
<dbReference type="Gene3D" id="1.10.287.130">
    <property type="match status" value="1"/>
</dbReference>
<evidence type="ECO:0000256" key="1">
    <source>
        <dbReference type="ARBA" id="ARBA00000085"/>
    </source>
</evidence>
<dbReference type="Gene3D" id="3.30.565.10">
    <property type="entry name" value="Histidine kinase-like ATPase, C-terminal domain"/>
    <property type="match status" value="1"/>
</dbReference>
<dbReference type="Pfam" id="PF02518">
    <property type="entry name" value="HATPase_c"/>
    <property type="match status" value="1"/>
</dbReference>
<dbReference type="InterPro" id="IPR003660">
    <property type="entry name" value="HAMP_dom"/>
</dbReference>
<evidence type="ECO:0000256" key="5">
    <source>
        <dbReference type="ARBA" id="ARBA00022553"/>
    </source>
</evidence>
<evidence type="ECO:0000256" key="6">
    <source>
        <dbReference type="ARBA" id="ARBA00022679"/>
    </source>
</evidence>
<evidence type="ECO:0000256" key="13">
    <source>
        <dbReference type="ARBA" id="ARBA00023136"/>
    </source>
</evidence>
<dbReference type="SUPFAM" id="SSF47384">
    <property type="entry name" value="Homodimeric domain of signal transducing histidine kinase"/>
    <property type="match status" value="1"/>
</dbReference>
<dbReference type="Proteomes" id="UP001589818">
    <property type="component" value="Unassembled WGS sequence"/>
</dbReference>
<feature type="transmembrane region" description="Helical" evidence="14">
    <location>
        <begin position="51"/>
        <end position="73"/>
    </location>
</feature>
<dbReference type="EC" id="2.7.13.3" evidence="3"/>
<dbReference type="SMART" id="SM00388">
    <property type="entry name" value="HisKA"/>
    <property type="match status" value="1"/>
</dbReference>
<dbReference type="InterPro" id="IPR036890">
    <property type="entry name" value="HATPase_C_sf"/>
</dbReference>
<dbReference type="InterPro" id="IPR050398">
    <property type="entry name" value="HssS/ArlS-like"/>
</dbReference>